<dbReference type="KEGG" id="vg:62680821"/>
<dbReference type="RefSeq" id="YP_009998239.1">
    <property type="nucleotide sequence ID" value="NC_052984.1"/>
</dbReference>
<dbReference type="GeneID" id="62680821"/>
<evidence type="ECO:0000313" key="1">
    <source>
        <dbReference type="EMBL" id="QFG04474.1"/>
    </source>
</evidence>
<keyword evidence="2" id="KW-1185">Reference proteome</keyword>
<proteinExistence type="predicted"/>
<organism evidence="1 2">
    <name type="scientific">Aeromonas phage vB_AhyS-A18P4</name>
    <dbReference type="NCBI Taxonomy" id="2608321"/>
    <lineage>
        <taxon>Viruses</taxon>
        <taxon>Duplodnaviria</taxon>
        <taxon>Heunggongvirae</taxon>
        <taxon>Uroviricota</taxon>
        <taxon>Caudoviricetes</taxon>
        <taxon>Casjensviridae</taxon>
        <taxon>Sharonstreetvirus</taxon>
        <taxon>Sharonstreetvirus A18P4</taxon>
    </lineage>
</organism>
<dbReference type="Proteomes" id="UP000326305">
    <property type="component" value="Segment"/>
</dbReference>
<protein>
    <submittedName>
        <fullName evidence="1">Uncharacterized protein</fullName>
    </submittedName>
</protein>
<accession>A0A5J6T2D4</accession>
<sequence>MSLLIPKWACLDASARLDFYIQTLALHHSREGTTLKLIEAANLSHGSITSAIRKGYCTRRTAIRLHNVVPDAGISAMDLMDPIR</sequence>
<evidence type="ECO:0000313" key="2">
    <source>
        <dbReference type="Proteomes" id="UP000326305"/>
    </source>
</evidence>
<reference evidence="1 2" key="1">
    <citation type="submission" date="2019-08" db="EMBL/GenBank/DDBJ databases">
        <authorList>
            <person name="Zhang R."/>
        </authorList>
    </citation>
    <scope>NUCLEOTIDE SEQUENCE [LARGE SCALE GENOMIC DNA]</scope>
</reference>
<name>A0A5J6T2D4_9CAUD</name>
<dbReference type="EMBL" id="MN317029">
    <property type="protein sequence ID" value="QFG04474.1"/>
    <property type="molecule type" value="Genomic_DNA"/>
</dbReference>